<dbReference type="AlphaFoldDB" id="A0A6J1LHL7"/>
<feature type="transmembrane region" description="Helical" evidence="8">
    <location>
        <begin position="345"/>
        <end position="363"/>
    </location>
</feature>
<dbReference type="OrthoDB" id="7882476at2759"/>
<keyword evidence="5 8" id="KW-0472">Membrane</keyword>
<evidence type="ECO:0000256" key="7">
    <source>
        <dbReference type="ARBA" id="ARBA00023180"/>
    </source>
</evidence>
<evidence type="ECO:0000256" key="6">
    <source>
        <dbReference type="ARBA" id="ARBA00023170"/>
    </source>
</evidence>
<feature type="transmembrane region" description="Helical" evidence="8">
    <location>
        <begin position="400"/>
        <end position="417"/>
    </location>
</feature>
<comment type="subcellular location">
    <subcellularLocation>
        <location evidence="1">Cell membrane</location>
        <topology evidence="1">Multi-pass membrane protein</topology>
    </subcellularLocation>
</comment>
<evidence type="ECO:0000256" key="2">
    <source>
        <dbReference type="ARBA" id="ARBA00022475"/>
    </source>
</evidence>
<keyword evidence="3 8" id="KW-0812">Transmembrane</keyword>
<evidence type="ECO:0000313" key="9">
    <source>
        <dbReference type="Proteomes" id="UP000504633"/>
    </source>
</evidence>
<dbReference type="PANTHER" id="PTHR42643">
    <property type="entry name" value="IONOTROPIC RECEPTOR 20A-RELATED"/>
    <property type="match status" value="1"/>
</dbReference>
<keyword evidence="7" id="KW-0325">Glycoprotein</keyword>
<evidence type="ECO:0000256" key="8">
    <source>
        <dbReference type="SAM" id="Phobius"/>
    </source>
</evidence>
<dbReference type="Proteomes" id="UP000504633">
    <property type="component" value="Unplaced"/>
</dbReference>
<dbReference type="KEGG" id="dhe:111594794"/>
<dbReference type="OMA" id="IGINDCC"/>
<feature type="transmembrane region" description="Helical" evidence="8">
    <location>
        <begin position="586"/>
        <end position="607"/>
    </location>
</feature>
<name>A0A6J1LHL7_DROHY</name>
<reference evidence="10" key="1">
    <citation type="submission" date="2025-08" db="UniProtKB">
        <authorList>
            <consortium name="RefSeq"/>
        </authorList>
    </citation>
    <scope>IDENTIFICATION</scope>
    <source>
        <strain evidence="10">15085-1641.00</strain>
        <tissue evidence="10">Whole body</tissue>
    </source>
</reference>
<evidence type="ECO:0000256" key="5">
    <source>
        <dbReference type="ARBA" id="ARBA00023136"/>
    </source>
</evidence>
<protein>
    <submittedName>
        <fullName evidence="10">Uncharacterized protein LOC111594794</fullName>
    </submittedName>
</protein>
<gene>
    <name evidence="10" type="primary">LOC111594794</name>
</gene>
<dbReference type="PANTHER" id="PTHR42643:SF39">
    <property type="entry name" value="IONOTROPIC RECEPTOR 56A-RELATED"/>
    <property type="match status" value="1"/>
</dbReference>
<evidence type="ECO:0000256" key="3">
    <source>
        <dbReference type="ARBA" id="ARBA00022692"/>
    </source>
</evidence>
<accession>A0A6J1LHL7</accession>
<keyword evidence="9" id="KW-1185">Reference proteome</keyword>
<dbReference type="CTD" id="37252"/>
<evidence type="ECO:0000313" key="10">
    <source>
        <dbReference type="RefSeq" id="XP_023164032.2"/>
    </source>
</evidence>
<dbReference type="Gene3D" id="1.10.287.70">
    <property type="match status" value="1"/>
</dbReference>
<keyword evidence="4 8" id="KW-1133">Transmembrane helix</keyword>
<dbReference type="GO" id="GO:0005886">
    <property type="term" value="C:plasma membrane"/>
    <property type="evidence" value="ECO:0007669"/>
    <property type="project" value="UniProtKB-SubCell"/>
</dbReference>
<dbReference type="InterPro" id="IPR052192">
    <property type="entry name" value="Insect_Ionotropic_Sensory_Rcpt"/>
</dbReference>
<keyword evidence="6" id="KW-0675">Receptor</keyword>
<dbReference type="RefSeq" id="XP_023164032.2">
    <property type="nucleotide sequence ID" value="XM_023308264.2"/>
</dbReference>
<dbReference type="GeneID" id="111594794"/>
<keyword evidence="2" id="KW-1003">Cell membrane</keyword>
<organism evidence="9 10">
    <name type="scientific">Drosophila hydei</name>
    <name type="common">Fruit fly</name>
    <dbReference type="NCBI Taxonomy" id="7224"/>
    <lineage>
        <taxon>Eukaryota</taxon>
        <taxon>Metazoa</taxon>
        <taxon>Ecdysozoa</taxon>
        <taxon>Arthropoda</taxon>
        <taxon>Hexapoda</taxon>
        <taxon>Insecta</taxon>
        <taxon>Pterygota</taxon>
        <taxon>Neoptera</taxon>
        <taxon>Endopterygota</taxon>
        <taxon>Diptera</taxon>
        <taxon>Brachycera</taxon>
        <taxon>Muscomorpha</taxon>
        <taxon>Ephydroidea</taxon>
        <taxon>Drosophilidae</taxon>
        <taxon>Drosophila</taxon>
    </lineage>
</organism>
<evidence type="ECO:0000256" key="1">
    <source>
        <dbReference type="ARBA" id="ARBA00004651"/>
    </source>
</evidence>
<proteinExistence type="predicted"/>
<sequence>MNELAAELILRPVQLVKVEPTPQAAGNATIATQMQSIDNDFVINVLNRIDDVYHFHNLIFYISEKLNLNGEGGSDFFKKFWLKFPLVPRIIVRNNYSSINSNSSIRSLISTPSLVLIFTTHRSDPIMEVASETLTGIRWLKTIFVLFPYLSSANYHENFETFTQFSNIYHDILRWSWTKQFINTLLLTISNNVYQLNPYPTQQFVNKTDHWSTQDFFRPLSSNMMGYVVNTPVFYDMPRVFKGADQKTVYGTSGKLFLGFLDFVNASMHDTSANLSMTTFNLPNLLELVAQGVYETLIHSYTDLIGNYSVSFSYPIGINDWCLMVPYRNDSLQELYVREALQNNVWLLLILTMLYMGFALWLCSPQRPRDLSAALLQCICSLTNSPPTSIVRTRARRMRYLYLVLTIMGMVASNMYISKMASYFTSPPPERQMNTPQDIIDANLIIYVQDFEYDALARKKELYTARFLQQIVVADANFIQQHRDLLNTTFGYFISSDRWELIVMLQKHLRVPVFRLTEICSGPFFHVYPMHLDSHLQSPLQNFILISQESGLRHHWKWQSFWEALYMRVIRLIILDEQPQPLSMTFLSSMMRTWCMGLILAGTVFILEMKWHQHVMKVHCLKLWHKLKSSLKRRTSYRRRI</sequence>
<evidence type="ECO:0000256" key="4">
    <source>
        <dbReference type="ARBA" id="ARBA00022989"/>
    </source>
</evidence>